<gene>
    <name evidence="2" type="ORF">L596_022632</name>
</gene>
<dbReference type="Proteomes" id="UP000298663">
    <property type="component" value="Unassembled WGS sequence"/>
</dbReference>
<keyword evidence="3" id="KW-1185">Reference proteome</keyword>
<proteinExistence type="predicted"/>
<sequence length="427" mass="48313">MNQLTTLSSPYWPSGLDTPDFSKAISSTPLPSLSRYSDRKDFLSPDYTSTSAESVEEKPTFNPFALIAKLPPGTDVDLFKSVPVVQEPQELRDTEAVEKPKEPEKPQETQFEESLAELSICETPTRPIPKERRSLLFKKLLETPQRISEAEEINPGYLADTEVEINRPRRRFQGRRSIRNVSKRSSYRLLKRRSIAPKQQKAQKPVKPSKIEEPEVFEVPKYFNATQKLPERPCSPSSLSTTCSRPSLPSRNTFVASFNPVMLPILPIKSLRRAHTFPGGKKPDQKSSTLKKTTSALYVINELGDITRSPTFNPYKDIFTLTPKLQRSVSQCLRPVSISPPKEMAPSPPGSIKELPEVKEKKTPMKKIRKFFTNILKKPKTDVEDNVAKKTQDMASIESTKYFSATSQPHGNQKKKIPVVFVRESLI</sequence>
<reference evidence="2 3" key="1">
    <citation type="journal article" date="2015" name="Genome Biol.">
        <title>Comparative genomics of Steinernema reveals deeply conserved gene regulatory networks.</title>
        <authorList>
            <person name="Dillman A.R."/>
            <person name="Macchietto M."/>
            <person name="Porter C.F."/>
            <person name="Rogers A."/>
            <person name="Williams B."/>
            <person name="Antoshechkin I."/>
            <person name="Lee M.M."/>
            <person name="Goodwin Z."/>
            <person name="Lu X."/>
            <person name="Lewis E.E."/>
            <person name="Goodrich-Blair H."/>
            <person name="Stock S.P."/>
            <person name="Adams B.J."/>
            <person name="Sternberg P.W."/>
            <person name="Mortazavi A."/>
        </authorList>
    </citation>
    <scope>NUCLEOTIDE SEQUENCE [LARGE SCALE GENOMIC DNA]</scope>
    <source>
        <strain evidence="2 3">ALL</strain>
    </source>
</reference>
<protein>
    <submittedName>
        <fullName evidence="2">Uncharacterized protein</fullName>
    </submittedName>
</protein>
<dbReference type="EMBL" id="AZBU02000007">
    <property type="protein sequence ID" value="TKR70631.1"/>
    <property type="molecule type" value="Genomic_DNA"/>
</dbReference>
<evidence type="ECO:0000313" key="3">
    <source>
        <dbReference type="Proteomes" id="UP000298663"/>
    </source>
</evidence>
<accession>A0A4U5MMD6</accession>
<comment type="caution">
    <text evidence="2">The sequence shown here is derived from an EMBL/GenBank/DDBJ whole genome shotgun (WGS) entry which is preliminary data.</text>
</comment>
<organism evidence="2 3">
    <name type="scientific">Steinernema carpocapsae</name>
    <name type="common">Entomopathogenic nematode</name>
    <dbReference type="NCBI Taxonomy" id="34508"/>
    <lineage>
        <taxon>Eukaryota</taxon>
        <taxon>Metazoa</taxon>
        <taxon>Ecdysozoa</taxon>
        <taxon>Nematoda</taxon>
        <taxon>Chromadorea</taxon>
        <taxon>Rhabditida</taxon>
        <taxon>Tylenchina</taxon>
        <taxon>Panagrolaimomorpha</taxon>
        <taxon>Strongyloidoidea</taxon>
        <taxon>Steinernematidae</taxon>
        <taxon>Steinernema</taxon>
    </lineage>
</organism>
<feature type="compositionally biased region" description="Basic and acidic residues" evidence="1">
    <location>
        <begin position="89"/>
        <end position="107"/>
    </location>
</feature>
<dbReference type="AlphaFoldDB" id="A0A4U5MMD6"/>
<name>A0A4U5MMD6_STECR</name>
<feature type="region of interest" description="Disordered" evidence="1">
    <location>
        <begin position="27"/>
        <end position="55"/>
    </location>
</feature>
<reference evidence="2 3" key="2">
    <citation type="journal article" date="2019" name="G3 (Bethesda)">
        <title>Hybrid Assembly of the Genome of the Entomopathogenic Nematode Steinernema carpocapsae Identifies the X-Chromosome.</title>
        <authorList>
            <person name="Serra L."/>
            <person name="Macchietto M."/>
            <person name="Macias-Munoz A."/>
            <person name="McGill C.J."/>
            <person name="Rodriguez I.M."/>
            <person name="Rodriguez B."/>
            <person name="Murad R."/>
            <person name="Mortazavi A."/>
        </authorList>
    </citation>
    <scope>NUCLEOTIDE SEQUENCE [LARGE SCALE GENOMIC DNA]</scope>
    <source>
        <strain evidence="2 3">ALL</strain>
    </source>
</reference>
<evidence type="ECO:0000256" key="1">
    <source>
        <dbReference type="SAM" id="MobiDB-lite"/>
    </source>
</evidence>
<feature type="region of interest" description="Disordered" evidence="1">
    <location>
        <begin position="87"/>
        <end position="114"/>
    </location>
</feature>
<evidence type="ECO:0000313" key="2">
    <source>
        <dbReference type="EMBL" id="TKR70631.1"/>
    </source>
</evidence>